<dbReference type="InterPro" id="IPR016181">
    <property type="entry name" value="Acyl_CoA_acyltransferase"/>
</dbReference>
<dbReference type="Pfam" id="PF02100">
    <property type="entry name" value="ODC_AZ"/>
    <property type="match status" value="1"/>
</dbReference>
<reference evidence="6" key="1">
    <citation type="submission" date="2020-01" db="EMBL/GenBank/DDBJ databases">
        <authorList>
            <consortium name="DOE Joint Genome Institute"/>
            <person name="Haridas S."/>
            <person name="Albert R."/>
            <person name="Binder M."/>
            <person name="Bloem J."/>
            <person name="Labutti K."/>
            <person name="Salamov A."/>
            <person name="Andreopoulos B."/>
            <person name="Baker S.E."/>
            <person name="Barry K."/>
            <person name="Bills G."/>
            <person name="Bluhm B.H."/>
            <person name="Cannon C."/>
            <person name="Castanera R."/>
            <person name="Culley D.E."/>
            <person name="Daum C."/>
            <person name="Ezra D."/>
            <person name="Gonzalez J.B."/>
            <person name="Henrissat B."/>
            <person name="Kuo A."/>
            <person name="Liang C."/>
            <person name="Lipzen A."/>
            <person name="Lutzoni F."/>
            <person name="Magnuson J."/>
            <person name="Mondo S."/>
            <person name="Nolan M."/>
            <person name="Ohm R."/>
            <person name="Pangilinan J."/>
            <person name="Park H.-J."/>
            <person name="Ramirez L."/>
            <person name="Alfaro M."/>
            <person name="Sun H."/>
            <person name="Tritt A."/>
            <person name="Yoshinaga Y."/>
            <person name="Zwiers L.-H."/>
            <person name="Turgeon B.G."/>
            <person name="Goodwin S.B."/>
            <person name="Spatafora J.W."/>
            <person name="Crous P.W."/>
            <person name="Grigoriev I.V."/>
        </authorList>
    </citation>
    <scope>NUCLEOTIDE SEQUENCE</scope>
    <source>
        <strain evidence="6">CBS 394.84</strain>
    </source>
</reference>
<dbReference type="PANTHER" id="PTHR10279">
    <property type="entry name" value="ORNITHINE DECARBOXYLASE ANTIZYME"/>
    <property type="match status" value="1"/>
</dbReference>
<dbReference type="GeneID" id="63848646"/>
<protein>
    <recommendedName>
        <fullName evidence="4">Ornithine decarboxylase antizyme</fullName>
    </recommendedName>
</protein>
<dbReference type="RefSeq" id="XP_040782882.1">
    <property type="nucleotide sequence ID" value="XM_040931394.1"/>
</dbReference>
<sequence length="275" mass="30366">MKRNSSSSSSNRSVSSYGSSTANVRASCYAVNSATANVQGFHYETTRVAGGIPSPPPSPPLAARHQSAVKGRQARRGGAAYTITEECERLFCETLRAVFLGEGSQQRQDSLVLGMHNNITTSLGNDYGVDVRRYSDSASSMDSSLSSPEPMQSLEYADKGTISDWIEMWDYVGGIRFRGFVAENDDEKAMFVFFDQSVIVGDLKAGLMALLELCEVDHFSCDRLIVCIDRHTDQLARDTLTKDLGWIGFSLTTLDEFSHGEELISDKWLFMEMET</sequence>
<dbReference type="PANTHER" id="PTHR10279:SF10">
    <property type="entry name" value="ORNITHINE DECARBOXYLASE ANTIZYME"/>
    <property type="match status" value="1"/>
</dbReference>
<comment type="subunit">
    <text evidence="3">Interacts with ODC and thereby sterically blocks ODC homodimerization.</text>
</comment>
<dbReference type="GO" id="GO:0005634">
    <property type="term" value="C:nucleus"/>
    <property type="evidence" value="ECO:0007669"/>
    <property type="project" value="TreeGrafter"/>
</dbReference>
<dbReference type="GO" id="GO:0008073">
    <property type="term" value="F:ornithine decarboxylase inhibitor activity"/>
    <property type="evidence" value="ECO:0007669"/>
    <property type="project" value="InterPro"/>
</dbReference>
<proteinExistence type="inferred from homology"/>
<dbReference type="Proteomes" id="UP000800039">
    <property type="component" value="Unassembled WGS sequence"/>
</dbReference>
<dbReference type="Gene3D" id="3.40.630.60">
    <property type="match status" value="1"/>
</dbReference>
<comment type="function">
    <text evidence="1">Ornithine decarboxylase (ODC) antizyme protein that negatively regulates ODC activity and intracellular polyamine biosynthesis in response to increased intracellular polyamine levels. Binds to ODC monomers, inhibiting the assembly of the functional ODC homodimer, and targets the monomers for ubiquitin-independent proteolytic destruction by the 26S proteasome.</text>
</comment>
<comment type="caution">
    <text evidence="6">The sequence shown here is derived from an EMBL/GenBank/DDBJ whole genome shotgun (WGS) entry which is preliminary data.</text>
</comment>
<comment type="similarity">
    <text evidence="2">Belongs to the ODC antizyme family.</text>
</comment>
<dbReference type="InterPro" id="IPR038581">
    <property type="entry name" value="ODC_AZ_sf"/>
</dbReference>
<evidence type="ECO:0000256" key="5">
    <source>
        <dbReference type="ARBA" id="ARBA00022758"/>
    </source>
</evidence>
<evidence type="ECO:0000256" key="3">
    <source>
        <dbReference type="ARBA" id="ARBA00011486"/>
    </source>
</evidence>
<evidence type="ECO:0000313" key="6">
    <source>
        <dbReference type="EMBL" id="KAF1840319.1"/>
    </source>
</evidence>
<name>A0A9P4L3H4_9PLEO</name>
<dbReference type="GO" id="GO:0045732">
    <property type="term" value="P:positive regulation of protein catabolic process"/>
    <property type="evidence" value="ECO:0007669"/>
    <property type="project" value="TreeGrafter"/>
</dbReference>
<gene>
    <name evidence="6" type="ORF">K460DRAFT_348647</name>
</gene>
<organism evidence="6 7">
    <name type="scientific">Cucurbitaria berberidis CBS 394.84</name>
    <dbReference type="NCBI Taxonomy" id="1168544"/>
    <lineage>
        <taxon>Eukaryota</taxon>
        <taxon>Fungi</taxon>
        <taxon>Dikarya</taxon>
        <taxon>Ascomycota</taxon>
        <taxon>Pezizomycotina</taxon>
        <taxon>Dothideomycetes</taxon>
        <taxon>Pleosporomycetidae</taxon>
        <taxon>Pleosporales</taxon>
        <taxon>Pleosporineae</taxon>
        <taxon>Cucurbitariaceae</taxon>
        <taxon>Cucurbitaria</taxon>
    </lineage>
</organism>
<evidence type="ECO:0000256" key="4">
    <source>
        <dbReference type="ARBA" id="ARBA00017712"/>
    </source>
</evidence>
<accession>A0A9P4L3H4</accession>
<dbReference type="AlphaFoldDB" id="A0A9P4L3H4"/>
<dbReference type="InterPro" id="IPR002993">
    <property type="entry name" value="ODC_AZ"/>
</dbReference>
<evidence type="ECO:0000313" key="7">
    <source>
        <dbReference type="Proteomes" id="UP000800039"/>
    </source>
</evidence>
<dbReference type="GO" id="GO:0005737">
    <property type="term" value="C:cytoplasm"/>
    <property type="evidence" value="ECO:0007669"/>
    <property type="project" value="TreeGrafter"/>
</dbReference>
<dbReference type="SUPFAM" id="SSF55729">
    <property type="entry name" value="Acyl-CoA N-acyltransferases (Nat)"/>
    <property type="match status" value="1"/>
</dbReference>
<keyword evidence="7" id="KW-1185">Reference proteome</keyword>
<dbReference type="GO" id="GO:0075523">
    <property type="term" value="P:viral translational frameshifting"/>
    <property type="evidence" value="ECO:0007669"/>
    <property type="project" value="UniProtKB-KW"/>
</dbReference>
<dbReference type="EMBL" id="ML976620">
    <property type="protein sequence ID" value="KAF1840319.1"/>
    <property type="molecule type" value="Genomic_DNA"/>
</dbReference>
<evidence type="ECO:0000256" key="1">
    <source>
        <dbReference type="ARBA" id="ARBA00002307"/>
    </source>
</evidence>
<keyword evidence="5" id="KW-0688">Ribosomal frameshifting</keyword>
<evidence type="ECO:0000256" key="2">
    <source>
        <dbReference type="ARBA" id="ARBA00008796"/>
    </source>
</evidence>
<dbReference type="OrthoDB" id="5959761at2759"/>